<gene>
    <name evidence="4" type="ORF">BSTOLATCC_MIC26353</name>
</gene>
<dbReference type="AlphaFoldDB" id="A0AAU9IZZ1"/>
<keyword evidence="1" id="KW-0175">Coiled coil</keyword>
<evidence type="ECO:0000256" key="2">
    <source>
        <dbReference type="SAM" id="Phobius"/>
    </source>
</evidence>
<keyword evidence="2" id="KW-0472">Membrane</keyword>
<dbReference type="Proteomes" id="UP001162131">
    <property type="component" value="Unassembled WGS sequence"/>
</dbReference>
<organism evidence="4 5">
    <name type="scientific">Blepharisma stoltei</name>
    <dbReference type="NCBI Taxonomy" id="1481888"/>
    <lineage>
        <taxon>Eukaryota</taxon>
        <taxon>Sar</taxon>
        <taxon>Alveolata</taxon>
        <taxon>Ciliophora</taxon>
        <taxon>Postciliodesmatophora</taxon>
        <taxon>Heterotrichea</taxon>
        <taxon>Heterotrichida</taxon>
        <taxon>Blepharismidae</taxon>
        <taxon>Blepharisma</taxon>
    </lineage>
</organism>
<reference evidence="4" key="1">
    <citation type="submission" date="2021-09" db="EMBL/GenBank/DDBJ databases">
        <authorList>
            <consortium name="AG Swart"/>
            <person name="Singh M."/>
            <person name="Singh A."/>
            <person name="Seah K."/>
            <person name="Emmerich C."/>
        </authorList>
    </citation>
    <scope>NUCLEOTIDE SEQUENCE</scope>
    <source>
        <strain evidence="4">ATCC30299</strain>
    </source>
</reference>
<feature type="transmembrane region" description="Helical" evidence="2">
    <location>
        <begin position="165"/>
        <end position="185"/>
    </location>
</feature>
<feature type="chain" id="PRO_5043381325" evidence="3">
    <location>
        <begin position="16"/>
        <end position="196"/>
    </location>
</feature>
<comment type="caution">
    <text evidence="4">The sequence shown here is derived from an EMBL/GenBank/DDBJ whole genome shotgun (WGS) entry which is preliminary data.</text>
</comment>
<feature type="coiled-coil region" evidence="1">
    <location>
        <begin position="57"/>
        <end position="120"/>
    </location>
</feature>
<protein>
    <submittedName>
        <fullName evidence="4">Uncharacterized protein</fullName>
    </submittedName>
</protein>
<evidence type="ECO:0000313" key="5">
    <source>
        <dbReference type="Proteomes" id="UP001162131"/>
    </source>
</evidence>
<keyword evidence="2" id="KW-0812">Transmembrane</keyword>
<name>A0AAU9IZZ1_9CILI</name>
<keyword evidence="5" id="KW-1185">Reference proteome</keyword>
<evidence type="ECO:0000256" key="1">
    <source>
        <dbReference type="SAM" id="Coils"/>
    </source>
</evidence>
<keyword evidence="3" id="KW-0732">Signal</keyword>
<proteinExistence type="predicted"/>
<evidence type="ECO:0000256" key="3">
    <source>
        <dbReference type="SAM" id="SignalP"/>
    </source>
</evidence>
<accession>A0AAU9IZZ1</accession>
<feature type="signal peptide" evidence="3">
    <location>
        <begin position="1"/>
        <end position="15"/>
    </location>
</feature>
<dbReference type="EMBL" id="CAJZBQ010000025">
    <property type="protein sequence ID" value="CAG9320438.1"/>
    <property type="molecule type" value="Genomic_DNA"/>
</dbReference>
<sequence length="196" mass="22553">MISLIYFILSCTSLAQITDLKRNELDLAKELKEVSQLIKALKSSTQNSYILSLQTELNSLKDEMAKIGSSLESLEKSSIDATQDHQVLDFSKVDDGIKTIEKLNENIAVLEARMIILDDRNITQKMDDSMELVDNYDREIRSTTYRVKEQLEEMEAIIKKDKRHYWIYGFVGAMTLAVLISWCIVKEAEHPEQKTE</sequence>
<keyword evidence="2" id="KW-1133">Transmembrane helix</keyword>
<evidence type="ECO:0000313" key="4">
    <source>
        <dbReference type="EMBL" id="CAG9320438.1"/>
    </source>
</evidence>